<comment type="catalytic activity">
    <reaction evidence="5">
        <text>3'-dephospho-CoA + ATP = ADP + CoA + H(+)</text>
        <dbReference type="Rhea" id="RHEA:18245"/>
        <dbReference type="ChEBI" id="CHEBI:15378"/>
        <dbReference type="ChEBI" id="CHEBI:30616"/>
        <dbReference type="ChEBI" id="CHEBI:57287"/>
        <dbReference type="ChEBI" id="CHEBI:57328"/>
        <dbReference type="ChEBI" id="CHEBI:456216"/>
        <dbReference type="EC" id="2.7.1.24"/>
    </reaction>
</comment>
<feature type="binding site" evidence="5">
    <location>
        <begin position="11"/>
        <end position="16"/>
    </location>
    <ligand>
        <name>ATP</name>
        <dbReference type="ChEBI" id="CHEBI:30616"/>
    </ligand>
</feature>
<dbReference type="Pfam" id="PF01121">
    <property type="entry name" value="CoaE"/>
    <property type="match status" value="1"/>
</dbReference>
<evidence type="ECO:0000256" key="1">
    <source>
        <dbReference type="ARBA" id="ARBA00009018"/>
    </source>
</evidence>
<evidence type="ECO:0000313" key="8">
    <source>
        <dbReference type="Proteomes" id="UP001597032"/>
    </source>
</evidence>
<dbReference type="SUPFAM" id="SSF52540">
    <property type="entry name" value="P-loop containing nucleoside triphosphate hydrolases"/>
    <property type="match status" value="1"/>
</dbReference>
<evidence type="ECO:0000256" key="5">
    <source>
        <dbReference type="HAMAP-Rule" id="MF_00376"/>
    </source>
</evidence>
<keyword evidence="8" id="KW-1185">Reference proteome</keyword>
<sequence>MKIIGLTGGIGSGKSTVLKMFKELGVDTYVADVEAKKIMNSDKDLIRQICEAFGEKTYVNGALNNSYLASLVFNNKEKLTLLNGLVHPKVKEHFNAFIQTSTSKFIIYEAAILFESGSSKFCDLIITVIADFKDRLERIQKRDKISEAQILERVNNQLDDNFKIKHSNFVIKNTNLNATKLQVKTIFELISKTCSN</sequence>
<keyword evidence="4 5" id="KW-0173">Coenzyme A biosynthesis</keyword>
<organism evidence="7 8">
    <name type="scientific">Lutibacter aestuarii</name>
    <dbReference type="NCBI Taxonomy" id="861111"/>
    <lineage>
        <taxon>Bacteria</taxon>
        <taxon>Pseudomonadati</taxon>
        <taxon>Bacteroidota</taxon>
        <taxon>Flavobacteriia</taxon>
        <taxon>Flavobacteriales</taxon>
        <taxon>Flavobacteriaceae</taxon>
        <taxon>Lutibacter</taxon>
    </lineage>
</organism>
<dbReference type="InterPro" id="IPR027417">
    <property type="entry name" value="P-loop_NTPase"/>
</dbReference>
<comment type="function">
    <text evidence="5">Catalyzes the phosphorylation of the 3'-hydroxyl group of dephosphocoenzyme A to form coenzyme A.</text>
</comment>
<dbReference type="PANTHER" id="PTHR10695:SF46">
    <property type="entry name" value="BIFUNCTIONAL COENZYME A SYNTHASE-RELATED"/>
    <property type="match status" value="1"/>
</dbReference>
<comment type="similarity">
    <text evidence="1 5">Belongs to the CoaE family.</text>
</comment>
<dbReference type="CDD" id="cd02022">
    <property type="entry name" value="DPCK"/>
    <property type="match status" value="1"/>
</dbReference>
<dbReference type="EC" id="2.7.1.24" evidence="5 6"/>
<dbReference type="Proteomes" id="UP001597032">
    <property type="component" value="Unassembled WGS sequence"/>
</dbReference>
<evidence type="ECO:0000256" key="6">
    <source>
        <dbReference type="NCBIfam" id="TIGR00152"/>
    </source>
</evidence>
<evidence type="ECO:0000313" key="7">
    <source>
        <dbReference type="EMBL" id="MFD0762459.1"/>
    </source>
</evidence>
<comment type="caution">
    <text evidence="7">The sequence shown here is derived from an EMBL/GenBank/DDBJ whole genome shotgun (WGS) entry which is preliminary data.</text>
</comment>
<keyword evidence="5" id="KW-0963">Cytoplasm</keyword>
<gene>
    <name evidence="5 7" type="primary">coaE</name>
    <name evidence="7" type="ORF">ACFQZW_10230</name>
</gene>
<evidence type="ECO:0000256" key="2">
    <source>
        <dbReference type="ARBA" id="ARBA00022741"/>
    </source>
</evidence>
<dbReference type="RefSeq" id="WP_298263125.1">
    <property type="nucleotide sequence ID" value="NZ_JBHTIC010000008.1"/>
</dbReference>
<dbReference type="PANTHER" id="PTHR10695">
    <property type="entry name" value="DEPHOSPHO-COA KINASE-RELATED"/>
    <property type="match status" value="1"/>
</dbReference>
<evidence type="ECO:0000256" key="3">
    <source>
        <dbReference type="ARBA" id="ARBA00022840"/>
    </source>
</evidence>
<keyword evidence="2 5" id="KW-0547">Nucleotide-binding</keyword>
<accession>A0ABW2Z814</accession>
<dbReference type="PROSITE" id="PS51219">
    <property type="entry name" value="DPCK"/>
    <property type="match status" value="1"/>
</dbReference>
<keyword evidence="5 7" id="KW-0418">Kinase</keyword>
<name>A0ABW2Z814_9FLAO</name>
<proteinExistence type="inferred from homology"/>
<dbReference type="GO" id="GO:0004140">
    <property type="term" value="F:dephospho-CoA kinase activity"/>
    <property type="evidence" value="ECO:0007669"/>
    <property type="project" value="UniProtKB-EC"/>
</dbReference>
<comment type="subcellular location">
    <subcellularLocation>
        <location evidence="5">Cytoplasm</location>
    </subcellularLocation>
</comment>
<evidence type="ECO:0000256" key="4">
    <source>
        <dbReference type="ARBA" id="ARBA00022993"/>
    </source>
</evidence>
<protein>
    <recommendedName>
        <fullName evidence="5 6">Dephospho-CoA kinase</fullName>
        <ecNumber evidence="5 6">2.7.1.24</ecNumber>
    </recommendedName>
    <alternativeName>
        <fullName evidence="5">Dephosphocoenzyme A kinase</fullName>
    </alternativeName>
</protein>
<dbReference type="NCBIfam" id="TIGR00152">
    <property type="entry name" value="dephospho-CoA kinase"/>
    <property type="match status" value="1"/>
</dbReference>
<dbReference type="InterPro" id="IPR001977">
    <property type="entry name" value="Depp_CoAkinase"/>
</dbReference>
<comment type="pathway">
    <text evidence="5">Cofactor biosynthesis; coenzyme A biosynthesis; CoA from (R)-pantothenate: step 5/5.</text>
</comment>
<dbReference type="Gene3D" id="3.40.50.300">
    <property type="entry name" value="P-loop containing nucleotide triphosphate hydrolases"/>
    <property type="match status" value="1"/>
</dbReference>
<dbReference type="EMBL" id="JBHTIC010000008">
    <property type="protein sequence ID" value="MFD0762459.1"/>
    <property type="molecule type" value="Genomic_DNA"/>
</dbReference>
<keyword evidence="5 7" id="KW-0808">Transferase</keyword>
<keyword evidence="3 5" id="KW-0067">ATP-binding</keyword>
<dbReference type="HAMAP" id="MF_00376">
    <property type="entry name" value="Dephospho_CoA_kinase"/>
    <property type="match status" value="1"/>
</dbReference>
<reference evidence="8" key="1">
    <citation type="journal article" date="2019" name="Int. J. Syst. Evol. Microbiol.">
        <title>The Global Catalogue of Microorganisms (GCM) 10K type strain sequencing project: providing services to taxonomists for standard genome sequencing and annotation.</title>
        <authorList>
            <consortium name="The Broad Institute Genomics Platform"/>
            <consortium name="The Broad Institute Genome Sequencing Center for Infectious Disease"/>
            <person name="Wu L."/>
            <person name="Ma J."/>
        </authorList>
    </citation>
    <scope>NUCLEOTIDE SEQUENCE [LARGE SCALE GENOMIC DNA]</scope>
    <source>
        <strain evidence="8">CCUG 60022</strain>
    </source>
</reference>